<feature type="compositionally biased region" description="Pro residues" evidence="1">
    <location>
        <begin position="1026"/>
        <end position="1039"/>
    </location>
</feature>
<evidence type="ECO:0000256" key="2">
    <source>
        <dbReference type="SAM" id="Phobius"/>
    </source>
</evidence>
<feature type="region of interest" description="Disordered" evidence="1">
    <location>
        <begin position="1007"/>
        <end position="1046"/>
    </location>
</feature>
<gene>
    <name evidence="4" type="ORF">METZ01_LOCUS126101</name>
</gene>
<sequence length="1063" mass="114907">MTIHDCRSEMPMTSVVRLLTQPAIWTCILLLMAPLSGMMTKEDETFEGAELEQKQMPLYAISPGHTVFGEYVGAHWCPPCMDSSAPSLTNLKAANPDEFTFVSFFESSDDGWPDDSPIARTDHVMLGSTGYPTFAFADQQSGPCYKVGAAGTNYYDVDFTAGGCMSNDSSDYLLELSLILNSTTEEVTVSFEATYTGSSTSVDVYIYGAVTERVGGDPYDNGVRPHHNWRDWLLNDDEDGFAQMTLFKDATAEHSWTVPLNTVRAAAGHTQWENFWPVLALMDGPHTTYNTFYAAVDPDMGPLIDVGITDFEVENQNQFPGFTPGDILDISLEIRNNGVDPYAEGGQIGVYLISGSDEVHIGGESIEDLGVAGTQSLDLEFDTSELTMAPSGVTTFRAMLTNLGSDRNSTNNLLDAVALHDMPPVPSHPSAIGATSFERGDTVQFESIALANDLVDDMTTMSPTLQHAKSGMTDWSDGWITNSELVGTGGNAAYVHTLQTPPSADSGHYDIRIQWQDAAGQQSEWMISEEAFELRNALPRVLGSSDLGFAGYPTVKIDTLESVSIMGLVRDAESPLSMLEIDSNDPEFKGWNSATSTVSVQFDTIETDPQGNPITQGIYVSIDDGEDVNHGMLLFNVIENGAPRWSPIPTQPMLEGGSASTSLTEFLSDTDDDGNPISVAGLTLTMVSNSDEDMVQASINGQTLFVSAVDDDSYGVAEITVRAYDGAKSSDSTIVFFVINVNDPPAISLGDIAEVTLKANEMASIDLASLMSDIDDPDDEIWLSATSSVPGSVQYDYLSGVLDMEWADPGTHVVTLTLADRHGDWSTSDIIVTVLDKKVLTWHTEGQAGDLEVVLVDSYVGSEPTVTIQNIGQLELSEIKTMWTVCNSIVGICHSAGTSNGLGPFSVVPTSGNGLAVGDYFTLYVEAVDADGWDRETEERLEITAIQFSQVVEEPDDDSSQLAENPTGEPGTSTLQMIGYATFVLLFIGMGTFAGLYLSRRLGRNSGDWEETPHDSDAATHQGAPDPGPTTPSIHPPIPEEGLPPGWTIEQWQYYGEEYLARK</sequence>
<proteinExistence type="predicted"/>
<keyword evidence="2" id="KW-1133">Transmembrane helix</keyword>
<feature type="compositionally biased region" description="Polar residues" evidence="1">
    <location>
        <begin position="960"/>
        <end position="973"/>
    </location>
</feature>
<dbReference type="EMBL" id="UINC01017617">
    <property type="protein sequence ID" value="SVA73247.1"/>
    <property type="molecule type" value="Genomic_DNA"/>
</dbReference>
<dbReference type="InterPro" id="IPR002126">
    <property type="entry name" value="Cadherin-like_dom"/>
</dbReference>
<protein>
    <recommendedName>
        <fullName evidence="3">Cadherin domain-containing protein</fullName>
    </recommendedName>
</protein>
<feature type="domain" description="Cadherin" evidence="3">
    <location>
        <begin position="606"/>
        <end position="747"/>
    </location>
</feature>
<evidence type="ECO:0000313" key="4">
    <source>
        <dbReference type="EMBL" id="SVA73247.1"/>
    </source>
</evidence>
<dbReference type="GO" id="GO:0016020">
    <property type="term" value="C:membrane"/>
    <property type="evidence" value="ECO:0007669"/>
    <property type="project" value="InterPro"/>
</dbReference>
<organism evidence="4">
    <name type="scientific">marine metagenome</name>
    <dbReference type="NCBI Taxonomy" id="408172"/>
    <lineage>
        <taxon>unclassified sequences</taxon>
        <taxon>metagenomes</taxon>
        <taxon>ecological metagenomes</taxon>
    </lineage>
</organism>
<name>A0A381Y9Z6_9ZZZZ</name>
<dbReference type="GO" id="GO:0005509">
    <property type="term" value="F:calcium ion binding"/>
    <property type="evidence" value="ECO:0007669"/>
    <property type="project" value="InterPro"/>
</dbReference>
<feature type="transmembrane region" description="Helical" evidence="2">
    <location>
        <begin position="977"/>
        <end position="998"/>
    </location>
</feature>
<evidence type="ECO:0000256" key="1">
    <source>
        <dbReference type="SAM" id="MobiDB-lite"/>
    </source>
</evidence>
<feature type="region of interest" description="Disordered" evidence="1">
    <location>
        <begin position="950"/>
        <end position="973"/>
    </location>
</feature>
<dbReference type="GO" id="GO:0007156">
    <property type="term" value="P:homophilic cell adhesion via plasma membrane adhesion molecules"/>
    <property type="evidence" value="ECO:0007669"/>
    <property type="project" value="InterPro"/>
</dbReference>
<accession>A0A381Y9Z6</accession>
<evidence type="ECO:0000259" key="3">
    <source>
        <dbReference type="PROSITE" id="PS50268"/>
    </source>
</evidence>
<reference evidence="4" key="1">
    <citation type="submission" date="2018-05" db="EMBL/GenBank/DDBJ databases">
        <authorList>
            <person name="Lanie J.A."/>
            <person name="Ng W.-L."/>
            <person name="Kazmierczak K.M."/>
            <person name="Andrzejewski T.M."/>
            <person name="Davidsen T.M."/>
            <person name="Wayne K.J."/>
            <person name="Tettelin H."/>
            <person name="Glass J.I."/>
            <person name="Rusch D."/>
            <person name="Podicherti R."/>
            <person name="Tsui H.-C.T."/>
            <person name="Winkler M.E."/>
        </authorList>
    </citation>
    <scope>NUCLEOTIDE SEQUENCE</scope>
</reference>
<dbReference type="AlphaFoldDB" id="A0A381Y9Z6"/>
<keyword evidence="2" id="KW-0812">Transmembrane</keyword>
<keyword evidence="2" id="KW-0472">Membrane</keyword>
<dbReference type="PROSITE" id="PS50268">
    <property type="entry name" value="CADHERIN_2"/>
    <property type="match status" value="1"/>
</dbReference>